<dbReference type="InterPro" id="IPR002550">
    <property type="entry name" value="CNNM"/>
</dbReference>
<evidence type="ECO:0000313" key="13">
    <source>
        <dbReference type="Proteomes" id="UP000649739"/>
    </source>
</evidence>
<dbReference type="Pfam" id="PF01595">
    <property type="entry name" value="CNNM"/>
    <property type="match status" value="1"/>
</dbReference>
<dbReference type="CDD" id="cd04590">
    <property type="entry name" value="CBS_pair_CorC_HlyC_assoc"/>
    <property type="match status" value="1"/>
</dbReference>
<feature type="transmembrane region" description="Helical" evidence="9">
    <location>
        <begin position="98"/>
        <end position="119"/>
    </location>
</feature>
<protein>
    <submittedName>
        <fullName evidence="12">Membrane protein</fullName>
    </submittedName>
</protein>
<feature type="domain" description="CBS" evidence="10">
    <location>
        <begin position="221"/>
        <end position="279"/>
    </location>
</feature>
<accession>A0A8J3FBN5</accession>
<name>A0A8J3FBN5_9ACTN</name>
<dbReference type="SUPFAM" id="SSF54631">
    <property type="entry name" value="CBS-domain pair"/>
    <property type="match status" value="1"/>
</dbReference>
<reference evidence="12" key="1">
    <citation type="journal article" date="2014" name="Int. J. Syst. Evol. Microbiol.">
        <title>Complete genome sequence of Corynebacterium casei LMG S-19264T (=DSM 44701T), isolated from a smear-ripened cheese.</title>
        <authorList>
            <consortium name="US DOE Joint Genome Institute (JGI-PGF)"/>
            <person name="Walter F."/>
            <person name="Albersmeier A."/>
            <person name="Kalinowski J."/>
            <person name="Ruckert C."/>
        </authorList>
    </citation>
    <scope>NUCLEOTIDE SEQUENCE</scope>
    <source>
        <strain evidence="12">JCM 3090</strain>
    </source>
</reference>
<gene>
    <name evidence="12" type="ORF">GCM10010123_28680</name>
</gene>
<keyword evidence="13" id="KW-1185">Reference proteome</keyword>
<keyword evidence="7" id="KW-0129">CBS domain</keyword>
<feature type="transmembrane region" description="Helical" evidence="9">
    <location>
        <begin position="58"/>
        <end position="78"/>
    </location>
</feature>
<proteinExistence type="predicted"/>
<dbReference type="PANTHER" id="PTHR43099:SF5">
    <property type="entry name" value="HLYC_CORC FAMILY TRANSPORTER"/>
    <property type="match status" value="1"/>
</dbReference>
<keyword evidence="3 8" id="KW-0812">Transmembrane</keyword>
<dbReference type="PANTHER" id="PTHR43099">
    <property type="entry name" value="UPF0053 PROTEIN YRKA"/>
    <property type="match status" value="1"/>
</dbReference>
<feature type="domain" description="CBS" evidence="10">
    <location>
        <begin position="283"/>
        <end position="340"/>
    </location>
</feature>
<comment type="subcellular location">
    <subcellularLocation>
        <location evidence="1">Cell membrane</location>
        <topology evidence="1">Multi-pass membrane protein</topology>
    </subcellularLocation>
</comment>
<keyword evidence="5 8" id="KW-1133">Transmembrane helix</keyword>
<evidence type="ECO:0000256" key="4">
    <source>
        <dbReference type="ARBA" id="ARBA00022737"/>
    </source>
</evidence>
<dbReference type="PROSITE" id="PS51846">
    <property type="entry name" value="CNNM"/>
    <property type="match status" value="1"/>
</dbReference>
<evidence type="ECO:0000256" key="2">
    <source>
        <dbReference type="ARBA" id="ARBA00022475"/>
    </source>
</evidence>
<dbReference type="Pfam" id="PF00571">
    <property type="entry name" value="CBS"/>
    <property type="match status" value="2"/>
</dbReference>
<evidence type="ECO:0000256" key="3">
    <source>
        <dbReference type="ARBA" id="ARBA00022692"/>
    </source>
</evidence>
<dbReference type="Proteomes" id="UP000649739">
    <property type="component" value="Unassembled WGS sequence"/>
</dbReference>
<evidence type="ECO:0000313" key="12">
    <source>
        <dbReference type="EMBL" id="GGJ96951.1"/>
    </source>
</evidence>
<evidence type="ECO:0000256" key="9">
    <source>
        <dbReference type="SAM" id="Phobius"/>
    </source>
</evidence>
<feature type="domain" description="CNNM transmembrane" evidence="11">
    <location>
        <begin position="1"/>
        <end position="210"/>
    </location>
</feature>
<dbReference type="RefSeq" id="WP_189170618.1">
    <property type="nucleotide sequence ID" value="NZ_BMQB01000005.1"/>
</dbReference>
<feature type="transmembrane region" description="Helical" evidence="9">
    <location>
        <begin position="6"/>
        <end position="27"/>
    </location>
</feature>
<dbReference type="InterPro" id="IPR044751">
    <property type="entry name" value="Ion_transp-like_CBS"/>
</dbReference>
<dbReference type="InterPro" id="IPR000644">
    <property type="entry name" value="CBS_dom"/>
</dbReference>
<dbReference type="AlphaFoldDB" id="A0A8J3FBN5"/>
<evidence type="ECO:0000256" key="8">
    <source>
        <dbReference type="PROSITE-ProRule" id="PRU01193"/>
    </source>
</evidence>
<sequence length="347" mass="36204">MTPAWSLAVSLLLLALNAFFVAAEFALVAAKRHRLEEAAARGSRSAGAALDGVRELSMMLAGAQLGITLCTIGLGALAKPTVADLLSPVLGATGLPDAAAYAVAFIAAVLLVGFLHVVIGEMAPKSWAISGPERAALLLAPSFRLFTRLTRPALRALNGIANACLRLFGVEPRDELSTAHGPEELRLLVVASREHGTLSVGQHDLLTAALAVQRTTLAEVMIPADAIVGVPADTDAAGIERRYRETGRSRLAVVRDGAIVGFVHLRDAVRATSAGRTASAADLATPALRLPADLPVAAAVRRLRGHRAQLALTTDRAGTLTGLVTLEDLLEQLLGEFTDETDPLPAT</sequence>
<evidence type="ECO:0000256" key="1">
    <source>
        <dbReference type="ARBA" id="ARBA00004651"/>
    </source>
</evidence>
<dbReference type="InterPro" id="IPR046342">
    <property type="entry name" value="CBS_dom_sf"/>
</dbReference>
<keyword evidence="2" id="KW-1003">Cell membrane</keyword>
<evidence type="ECO:0000259" key="11">
    <source>
        <dbReference type="PROSITE" id="PS51846"/>
    </source>
</evidence>
<dbReference type="Gene3D" id="3.10.580.10">
    <property type="entry name" value="CBS-domain"/>
    <property type="match status" value="1"/>
</dbReference>
<evidence type="ECO:0000259" key="10">
    <source>
        <dbReference type="PROSITE" id="PS51371"/>
    </source>
</evidence>
<keyword evidence="6 8" id="KW-0472">Membrane</keyword>
<reference evidence="12" key="2">
    <citation type="submission" date="2020-09" db="EMBL/GenBank/DDBJ databases">
        <authorList>
            <person name="Sun Q."/>
            <person name="Ohkuma M."/>
        </authorList>
    </citation>
    <scope>NUCLEOTIDE SEQUENCE</scope>
    <source>
        <strain evidence="12">JCM 3090</strain>
    </source>
</reference>
<organism evidence="12 13">
    <name type="scientific">Pilimelia anulata</name>
    <dbReference type="NCBI Taxonomy" id="53371"/>
    <lineage>
        <taxon>Bacteria</taxon>
        <taxon>Bacillati</taxon>
        <taxon>Actinomycetota</taxon>
        <taxon>Actinomycetes</taxon>
        <taxon>Micromonosporales</taxon>
        <taxon>Micromonosporaceae</taxon>
        <taxon>Pilimelia</taxon>
    </lineage>
</organism>
<dbReference type="GO" id="GO:0005886">
    <property type="term" value="C:plasma membrane"/>
    <property type="evidence" value="ECO:0007669"/>
    <property type="project" value="UniProtKB-SubCell"/>
</dbReference>
<evidence type="ECO:0000256" key="6">
    <source>
        <dbReference type="ARBA" id="ARBA00023136"/>
    </source>
</evidence>
<dbReference type="InterPro" id="IPR051676">
    <property type="entry name" value="UPF0053_domain"/>
</dbReference>
<comment type="caution">
    <text evidence="12">The sequence shown here is derived from an EMBL/GenBank/DDBJ whole genome shotgun (WGS) entry which is preliminary data.</text>
</comment>
<keyword evidence="4" id="KW-0677">Repeat</keyword>
<dbReference type="PROSITE" id="PS51371">
    <property type="entry name" value="CBS"/>
    <property type="match status" value="2"/>
</dbReference>
<evidence type="ECO:0000256" key="7">
    <source>
        <dbReference type="PROSITE-ProRule" id="PRU00703"/>
    </source>
</evidence>
<dbReference type="EMBL" id="BMQB01000005">
    <property type="protein sequence ID" value="GGJ96951.1"/>
    <property type="molecule type" value="Genomic_DNA"/>
</dbReference>
<evidence type="ECO:0000256" key="5">
    <source>
        <dbReference type="ARBA" id="ARBA00022989"/>
    </source>
</evidence>